<feature type="compositionally biased region" description="Acidic residues" evidence="1">
    <location>
        <begin position="230"/>
        <end position="243"/>
    </location>
</feature>
<accession>A0AAV4EGU7</accession>
<feature type="region of interest" description="Disordered" evidence="1">
    <location>
        <begin position="105"/>
        <end position="124"/>
    </location>
</feature>
<dbReference type="EMBL" id="BMAT01007209">
    <property type="protein sequence ID" value="GFR59941.1"/>
    <property type="molecule type" value="Genomic_DNA"/>
</dbReference>
<dbReference type="Proteomes" id="UP000762676">
    <property type="component" value="Unassembled WGS sequence"/>
</dbReference>
<sequence length="275" mass="30083">MNEHAMTQGVIPVKHPHLPGVVKLPKRYEKAALGDPRTARHRKFSICTEPARMRETISGRLDDLMTAIMWVKQELILLRQHDILLKRQFFNINDSIQTLHARKAKLSQSSSSTSTESPTSPNAMLPLATARLGHTSTSLSDRTPPSPSSSSPTLNGVCSTSLNGLSSSSLSLNSNPTSPARMRALLGLRKLPPASSDLQLDAFHMRPSSSATVLNSHRGGEHGLHAGVDDSAEDTDGDDTFDEDFYRPRTSSMRTSRDLAALARRRGSKELNQLL</sequence>
<evidence type="ECO:0000256" key="1">
    <source>
        <dbReference type="SAM" id="MobiDB-lite"/>
    </source>
</evidence>
<reference evidence="2 3" key="1">
    <citation type="journal article" date="2021" name="Elife">
        <title>Chloroplast acquisition without the gene transfer in kleptoplastic sea slugs, Plakobranchus ocellatus.</title>
        <authorList>
            <person name="Maeda T."/>
            <person name="Takahashi S."/>
            <person name="Yoshida T."/>
            <person name="Shimamura S."/>
            <person name="Takaki Y."/>
            <person name="Nagai Y."/>
            <person name="Toyoda A."/>
            <person name="Suzuki Y."/>
            <person name="Arimoto A."/>
            <person name="Ishii H."/>
            <person name="Satoh N."/>
            <person name="Nishiyama T."/>
            <person name="Hasebe M."/>
            <person name="Maruyama T."/>
            <person name="Minagawa J."/>
            <person name="Obokata J."/>
            <person name="Shigenobu S."/>
        </authorList>
    </citation>
    <scope>NUCLEOTIDE SEQUENCE [LARGE SCALE GENOMIC DNA]</scope>
</reference>
<comment type="caution">
    <text evidence="2">The sequence shown here is derived from an EMBL/GenBank/DDBJ whole genome shotgun (WGS) entry which is preliminary data.</text>
</comment>
<keyword evidence="3" id="KW-1185">Reference proteome</keyword>
<dbReference type="AlphaFoldDB" id="A0AAV4EGU7"/>
<feature type="compositionally biased region" description="Low complexity" evidence="1">
    <location>
        <begin position="135"/>
        <end position="158"/>
    </location>
</feature>
<feature type="region of interest" description="Disordered" evidence="1">
    <location>
        <begin position="218"/>
        <end position="258"/>
    </location>
</feature>
<feature type="region of interest" description="Disordered" evidence="1">
    <location>
        <begin position="134"/>
        <end position="158"/>
    </location>
</feature>
<proteinExistence type="predicted"/>
<feature type="compositionally biased region" description="Low complexity" evidence="1">
    <location>
        <begin position="107"/>
        <end position="120"/>
    </location>
</feature>
<evidence type="ECO:0008006" key="4">
    <source>
        <dbReference type="Google" id="ProtNLM"/>
    </source>
</evidence>
<evidence type="ECO:0000313" key="2">
    <source>
        <dbReference type="EMBL" id="GFR59941.1"/>
    </source>
</evidence>
<gene>
    <name evidence="2" type="ORF">ElyMa_003519200</name>
</gene>
<name>A0AAV4EGU7_9GAST</name>
<feature type="compositionally biased region" description="Basic and acidic residues" evidence="1">
    <location>
        <begin position="218"/>
        <end position="228"/>
    </location>
</feature>
<protein>
    <recommendedName>
        <fullName evidence="4">CCDC92/74 N-terminal domain-containing protein</fullName>
    </recommendedName>
</protein>
<evidence type="ECO:0000313" key="3">
    <source>
        <dbReference type="Proteomes" id="UP000762676"/>
    </source>
</evidence>
<organism evidence="2 3">
    <name type="scientific">Elysia marginata</name>
    <dbReference type="NCBI Taxonomy" id="1093978"/>
    <lineage>
        <taxon>Eukaryota</taxon>
        <taxon>Metazoa</taxon>
        <taxon>Spiralia</taxon>
        <taxon>Lophotrochozoa</taxon>
        <taxon>Mollusca</taxon>
        <taxon>Gastropoda</taxon>
        <taxon>Heterobranchia</taxon>
        <taxon>Euthyneura</taxon>
        <taxon>Panpulmonata</taxon>
        <taxon>Sacoglossa</taxon>
        <taxon>Placobranchoidea</taxon>
        <taxon>Plakobranchidae</taxon>
        <taxon>Elysia</taxon>
    </lineage>
</organism>